<feature type="signal peptide" evidence="2">
    <location>
        <begin position="1"/>
        <end position="22"/>
    </location>
</feature>
<dbReference type="InterPro" id="IPR052953">
    <property type="entry name" value="Ser-rich/MCO-related"/>
</dbReference>
<organism evidence="3 4">
    <name type="scientific">Tulasnella calospora MUT 4182</name>
    <dbReference type="NCBI Taxonomy" id="1051891"/>
    <lineage>
        <taxon>Eukaryota</taxon>
        <taxon>Fungi</taxon>
        <taxon>Dikarya</taxon>
        <taxon>Basidiomycota</taxon>
        <taxon>Agaricomycotina</taxon>
        <taxon>Agaricomycetes</taxon>
        <taxon>Cantharellales</taxon>
        <taxon>Tulasnellaceae</taxon>
        <taxon>Tulasnella</taxon>
    </lineage>
</organism>
<evidence type="ECO:0008006" key="5">
    <source>
        <dbReference type="Google" id="ProtNLM"/>
    </source>
</evidence>
<accession>A0A0C3QXB2</accession>
<dbReference type="CDD" id="cd00920">
    <property type="entry name" value="Cupredoxin"/>
    <property type="match status" value="1"/>
</dbReference>
<feature type="region of interest" description="Disordered" evidence="1">
    <location>
        <begin position="146"/>
        <end position="171"/>
    </location>
</feature>
<keyword evidence="2" id="KW-0732">Signal</keyword>
<gene>
    <name evidence="3" type="ORF">M407DRAFT_240517</name>
</gene>
<proteinExistence type="predicted"/>
<evidence type="ECO:0000256" key="1">
    <source>
        <dbReference type="SAM" id="MobiDB-lite"/>
    </source>
</evidence>
<reference evidence="3 4" key="1">
    <citation type="submission" date="2014-04" db="EMBL/GenBank/DDBJ databases">
        <authorList>
            <consortium name="DOE Joint Genome Institute"/>
            <person name="Kuo A."/>
            <person name="Girlanda M."/>
            <person name="Perotto S."/>
            <person name="Kohler A."/>
            <person name="Nagy L.G."/>
            <person name="Floudas D."/>
            <person name="Copeland A."/>
            <person name="Barry K.W."/>
            <person name="Cichocki N."/>
            <person name="Veneault-Fourrey C."/>
            <person name="LaButti K."/>
            <person name="Lindquist E.A."/>
            <person name="Lipzen A."/>
            <person name="Lundell T."/>
            <person name="Morin E."/>
            <person name="Murat C."/>
            <person name="Sun H."/>
            <person name="Tunlid A."/>
            <person name="Henrissat B."/>
            <person name="Grigoriev I.V."/>
            <person name="Hibbett D.S."/>
            <person name="Martin F."/>
            <person name="Nordberg H.P."/>
            <person name="Cantor M.N."/>
            <person name="Hua S.X."/>
        </authorList>
    </citation>
    <scope>NUCLEOTIDE SEQUENCE [LARGE SCALE GENOMIC DNA]</scope>
    <source>
        <strain evidence="3 4">MUT 4182</strain>
    </source>
</reference>
<feature type="compositionally biased region" description="Low complexity" evidence="1">
    <location>
        <begin position="151"/>
        <end position="171"/>
    </location>
</feature>
<name>A0A0C3QXB2_9AGAM</name>
<dbReference type="STRING" id="1051891.A0A0C3QXB2"/>
<protein>
    <recommendedName>
        <fullName evidence="5">Phytocyanin domain-containing protein</fullName>
    </recommendedName>
</protein>
<evidence type="ECO:0000313" key="3">
    <source>
        <dbReference type="EMBL" id="KIO34701.1"/>
    </source>
</evidence>
<feature type="chain" id="PRO_5002169163" description="Phytocyanin domain-containing protein" evidence="2">
    <location>
        <begin position="23"/>
        <end position="212"/>
    </location>
</feature>
<evidence type="ECO:0000313" key="4">
    <source>
        <dbReference type="Proteomes" id="UP000054248"/>
    </source>
</evidence>
<reference evidence="4" key="2">
    <citation type="submission" date="2015-01" db="EMBL/GenBank/DDBJ databases">
        <title>Evolutionary Origins and Diversification of the Mycorrhizal Mutualists.</title>
        <authorList>
            <consortium name="DOE Joint Genome Institute"/>
            <consortium name="Mycorrhizal Genomics Consortium"/>
            <person name="Kohler A."/>
            <person name="Kuo A."/>
            <person name="Nagy L.G."/>
            <person name="Floudas D."/>
            <person name="Copeland A."/>
            <person name="Barry K.W."/>
            <person name="Cichocki N."/>
            <person name="Veneault-Fourrey C."/>
            <person name="LaButti K."/>
            <person name="Lindquist E.A."/>
            <person name="Lipzen A."/>
            <person name="Lundell T."/>
            <person name="Morin E."/>
            <person name="Murat C."/>
            <person name="Riley R."/>
            <person name="Ohm R."/>
            <person name="Sun H."/>
            <person name="Tunlid A."/>
            <person name="Henrissat B."/>
            <person name="Grigoriev I.V."/>
            <person name="Hibbett D.S."/>
            <person name="Martin F."/>
        </authorList>
    </citation>
    <scope>NUCLEOTIDE SEQUENCE [LARGE SCALE GENOMIC DNA]</scope>
    <source>
        <strain evidence="4">MUT 4182</strain>
    </source>
</reference>
<keyword evidence="4" id="KW-1185">Reference proteome</keyword>
<evidence type="ECO:0000256" key="2">
    <source>
        <dbReference type="SAM" id="SignalP"/>
    </source>
</evidence>
<dbReference type="EMBL" id="KN822942">
    <property type="protein sequence ID" value="KIO34701.1"/>
    <property type="molecule type" value="Genomic_DNA"/>
</dbReference>
<dbReference type="PANTHER" id="PTHR34883">
    <property type="entry name" value="SERINE-RICH PROTEIN, PUTATIVE-RELATED-RELATED"/>
    <property type="match status" value="1"/>
</dbReference>
<dbReference type="SUPFAM" id="SSF49503">
    <property type="entry name" value="Cupredoxins"/>
    <property type="match status" value="1"/>
</dbReference>
<dbReference type="Gene3D" id="2.60.40.420">
    <property type="entry name" value="Cupredoxins - blue copper proteins"/>
    <property type="match status" value="1"/>
</dbReference>
<dbReference type="AlphaFoldDB" id="A0A0C3QXB2"/>
<dbReference type="OrthoDB" id="1921208at2759"/>
<dbReference type="HOGENOM" id="CLU_053381_6_1_1"/>
<dbReference type="Proteomes" id="UP000054248">
    <property type="component" value="Unassembled WGS sequence"/>
</dbReference>
<dbReference type="PANTHER" id="PTHR34883:SF15">
    <property type="entry name" value="EXTRACELLULAR SERINE-RICH PROTEIN"/>
    <property type="match status" value="1"/>
</dbReference>
<sequence length="212" mass="20794">MFTRGIISAAAFVLASSTLVHGAVYTVGVGKDETTGKLGLGFDPSSIRPAAGDTIEFLFNAGDHVVIQTTFANPCSPMDGGYNSGVQSVAAGTPVDSAGSPTTTFAITSTDPLYFYDGAPNQCHLGGVFTVNPPISGDGTAAQFLEKAKSTPEQASTSASPTPTSSAPAAATSSAAPSASASANSAVGSFATGSGAALAVAGIFGALFSSLL</sequence>
<dbReference type="InterPro" id="IPR008972">
    <property type="entry name" value="Cupredoxin"/>
</dbReference>